<evidence type="ECO:0000256" key="1">
    <source>
        <dbReference type="ARBA" id="ARBA00004141"/>
    </source>
</evidence>
<dbReference type="InterPro" id="IPR035908">
    <property type="entry name" value="F0_ATP_A_sf"/>
</dbReference>
<comment type="similarity">
    <text evidence="2 11 12">Belongs to the ATPase A chain family.</text>
</comment>
<dbReference type="EMBL" id="QNQU01000003">
    <property type="protein sequence ID" value="RBQ10335.1"/>
    <property type="molecule type" value="Genomic_DNA"/>
</dbReference>
<keyword evidence="8 11" id="KW-0406">Ion transport</keyword>
<keyword evidence="5 11" id="KW-0812">Transmembrane</keyword>
<dbReference type="GO" id="GO:0045259">
    <property type="term" value="C:proton-transporting ATP synthase complex"/>
    <property type="evidence" value="ECO:0007669"/>
    <property type="project" value="UniProtKB-KW"/>
</dbReference>
<evidence type="ECO:0000256" key="10">
    <source>
        <dbReference type="ARBA" id="ARBA00023310"/>
    </source>
</evidence>
<dbReference type="GO" id="GO:0005886">
    <property type="term" value="C:plasma membrane"/>
    <property type="evidence" value="ECO:0007669"/>
    <property type="project" value="UniProtKB-SubCell"/>
</dbReference>
<dbReference type="GO" id="GO:0046933">
    <property type="term" value="F:proton-transporting ATP synthase activity, rotational mechanism"/>
    <property type="evidence" value="ECO:0007669"/>
    <property type="project" value="UniProtKB-UniRule"/>
</dbReference>
<evidence type="ECO:0000256" key="2">
    <source>
        <dbReference type="ARBA" id="ARBA00006810"/>
    </source>
</evidence>
<feature type="transmembrane region" description="Helical" evidence="11">
    <location>
        <begin position="259"/>
        <end position="279"/>
    </location>
</feature>
<keyword evidence="4 11" id="KW-0138">CF(0)</keyword>
<dbReference type="PRINTS" id="PR00123">
    <property type="entry name" value="ATPASEA"/>
</dbReference>
<keyword evidence="6 11" id="KW-0375">Hydrogen ion transport</keyword>
<dbReference type="RefSeq" id="WP_113947676.1">
    <property type="nucleotide sequence ID" value="NZ_QNQU01000003.1"/>
</dbReference>
<dbReference type="PANTHER" id="PTHR11410">
    <property type="entry name" value="ATP SYNTHASE SUBUNIT A"/>
    <property type="match status" value="1"/>
</dbReference>
<comment type="caution">
    <text evidence="13">The sequence shown here is derived from an EMBL/GenBank/DDBJ whole genome shotgun (WGS) entry which is preliminary data.</text>
</comment>
<dbReference type="Proteomes" id="UP000252081">
    <property type="component" value="Unassembled WGS sequence"/>
</dbReference>
<dbReference type="Gene3D" id="1.20.120.220">
    <property type="entry name" value="ATP synthase, F0 complex, subunit A"/>
    <property type="match status" value="1"/>
</dbReference>
<evidence type="ECO:0000313" key="14">
    <source>
        <dbReference type="Proteomes" id="UP000252081"/>
    </source>
</evidence>
<dbReference type="NCBIfam" id="TIGR01131">
    <property type="entry name" value="ATP_synt_6_or_A"/>
    <property type="match status" value="1"/>
</dbReference>
<evidence type="ECO:0000256" key="5">
    <source>
        <dbReference type="ARBA" id="ARBA00022692"/>
    </source>
</evidence>
<dbReference type="HAMAP" id="MF_01393">
    <property type="entry name" value="ATP_synth_a_bact"/>
    <property type="match status" value="1"/>
</dbReference>
<reference evidence="13 14" key="1">
    <citation type="submission" date="2018-07" db="EMBL/GenBank/DDBJ databases">
        <title>A draft genome of a endophytic bacteria, a new species of Pedobacter.</title>
        <authorList>
            <person name="Zhang Z.D."/>
            <person name="Chen Z.J."/>
        </authorList>
    </citation>
    <scope>NUCLEOTIDE SEQUENCE [LARGE SCALE GENOMIC DNA]</scope>
    <source>
        <strain evidence="13 14">RS10</strain>
    </source>
</reference>
<evidence type="ECO:0000256" key="11">
    <source>
        <dbReference type="HAMAP-Rule" id="MF_01393"/>
    </source>
</evidence>
<feature type="transmembrane region" description="Helical" evidence="11">
    <location>
        <begin position="299"/>
        <end position="323"/>
    </location>
</feature>
<evidence type="ECO:0000256" key="3">
    <source>
        <dbReference type="ARBA" id="ARBA00022448"/>
    </source>
</evidence>
<keyword evidence="13" id="KW-0378">Hydrolase</keyword>
<dbReference type="OrthoDB" id="9809130at2"/>
<dbReference type="InterPro" id="IPR000568">
    <property type="entry name" value="ATP_synth_F0_asu"/>
</dbReference>
<evidence type="ECO:0000256" key="12">
    <source>
        <dbReference type="RuleBase" id="RU000483"/>
    </source>
</evidence>
<evidence type="ECO:0000256" key="7">
    <source>
        <dbReference type="ARBA" id="ARBA00022989"/>
    </source>
</evidence>
<evidence type="ECO:0000256" key="6">
    <source>
        <dbReference type="ARBA" id="ARBA00022781"/>
    </source>
</evidence>
<accession>A0A366L8X1</accession>
<feature type="transmembrane region" description="Helical" evidence="11">
    <location>
        <begin position="329"/>
        <end position="356"/>
    </location>
</feature>
<proteinExistence type="inferred from homology"/>
<keyword evidence="3 11" id="KW-0813">Transport</keyword>
<keyword evidence="9 11" id="KW-0472">Membrane</keyword>
<evidence type="ECO:0000256" key="8">
    <source>
        <dbReference type="ARBA" id="ARBA00023065"/>
    </source>
</evidence>
<feature type="transmembrane region" description="Helical" evidence="11">
    <location>
        <begin position="230"/>
        <end position="253"/>
    </location>
</feature>
<keyword evidence="10 11" id="KW-0066">ATP synthesis</keyword>
<dbReference type="PANTHER" id="PTHR11410:SF0">
    <property type="entry name" value="ATP SYNTHASE SUBUNIT A"/>
    <property type="match status" value="1"/>
</dbReference>
<dbReference type="SUPFAM" id="SSF81336">
    <property type="entry name" value="F1F0 ATP synthase subunit A"/>
    <property type="match status" value="1"/>
</dbReference>
<name>A0A366L8X1_9SPHI</name>
<dbReference type="Pfam" id="PF00119">
    <property type="entry name" value="ATP-synt_A"/>
    <property type="match status" value="1"/>
</dbReference>
<dbReference type="GO" id="GO:0016787">
    <property type="term" value="F:hydrolase activity"/>
    <property type="evidence" value="ECO:0007669"/>
    <property type="project" value="UniProtKB-KW"/>
</dbReference>
<protein>
    <recommendedName>
        <fullName evidence="11 12">ATP synthase subunit a</fullName>
    </recommendedName>
    <alternativeName>
        <fullName evidence="11">ATP synthase F0 sector subunit a</fullName>
    </alternativeName>
    <alternativeName>
        <fullName evidence="11">F-ATPase subunit 6</fullName>
    </alternativeName>
</protein>
<evidence type="ECO:0000313" key="13">
    <source>
        <dbReference type="EMBL" id="RBQ10335.1"/>
    </source>
</evidence>
<keyword evidence="7 11" id="KW-1133">Transmembrane helix</keyword>
<gene>
    <name evidence="11 13" type="primary">atpB</name>
    <name evidence="13" type="ORF">DRW42_04730</name>
</gene>
<keyword evidence="14" id="KW-1185">Reference proteome</keyword>
<dbReference type="CDD" id="cd00310">
    <property type="entry name" value="ATP-synt_Fo_a_6"/>
    <property type="match status" value="1"/>
</dbReference>
<comment type="subcellular location">
    <subcellularLocation>
        <location evidence="11 12">Cell membrane</location>
        <topology evidence="11 12">Multi-pass membrane protein</topology>
    </subcellularLocation>
    <subcellularLocation>
        <location evidence="1">Membrane</location>
        <topology evidence="1">Multi-pass membrane protein</topology>
    </subcellularLocation>
</comment>
<sequence>MDCNRVFVSKVKRLTIVFTLLIAFLSIKIDTFAQVDSAVVPVDSVVAESAHAVSGEHGASGHEEKKFEPTEVIMEHIADSHVWHLWGHTSLPLPIILYTPNGLEVFSSGHFHHGEEDYQGAYNKYRYVADASKQAMGQNFFNKNIKIVGADGNVDEIATAKLIDLSITKNVAALFLGVVLLLVIFISVAGAYKKRVNKAPKGLQSFLEPIMVFVRDDIAKPNIGHKYAKFLPFLLSVFFFILINNLLGLIPIFPGGSNVTGNIAVTFVLAFCTMIIVNINGNKYYWKHILLPDVPKWMYVIMIPVELIGVISKPFALMVRLFANITAGHIIVLSLVSLIFIFKSFGIAPVSVAFVLFMDVLELLVAFLQAFIFTLLTALFIGMAVEEHH</sequence>
<dbReference type="InterPro" id="IPR045083">
    <property type="entry name" value="ATP_synth_F0_asu_bact/mt"/>
</dbReference>
<evidence type="ECO:0000256" key="4">
    <source>
        <dbReference type="ARBA" id="ARBA00022547"/>
    </source>
</evidence>
<organism evidence="13 14">
    <name type="scientific">Pedobacter miscanthi</name>
    <dbReference type="NCBI Taxonomy" id="2259170"/>
    <lineage>
        <taxon>Bacteria</taxon>
        <taxon>Pseudomonadati</taxon>
        <taxon>Bacteroidota</taxon>
        <taxon>Sphingobacteriia</taxon>
        <taxon>Sphingobacteriales</taxon>
        <taxon>Sphingobacteriaceae</taxon>
        <taxon>Pedobacter</taxon>
    </lineage>
</organism>
<comment type="function">
    <text evidence="11 12">Key component of the proton channel; it plays a direct role in the translocation of protons across the membrane.</text>
</comment>
<feature type="transmembrane region" description="Helical" evidence="11">
    <location>
        <begin position="171"/>
        <end position="192"/>
    </location>
</feature>
<feature type="transmembrane region" description="Helical" evidence="11">
    <location>
        <begin position="363"/>
        <end position="385"/>
    </location>
</feature>
<keyword evidence="11" id="KW-1003">Cell membrane</keyword>
<evidence type="ECO:0000256" key="9">
    <source>
        <dbReference type="ARBA" id="ARBA00023136"/>
    </source>
</evidence>
<dbReference type="AlphaFoldDB" id="A0A366L8X1"/>